<dbReference type="SUPFAM" id="SSF48256">
    <property type="entry name" value="Citrate synthase"/>
    <property type="match status" value="1"/>
</dbReference>
<protein>
    <submittedName>
        <fullName evidence="1">Uncharacterized protein</fullName>
    </submittedName>
</protein>
<evidence type="ECO:0000313" key="2">
    <source>
        <dbReference type="Proteomes" id="UP001139031"/>
    </source>
</evidence>
<organism evidence="1 2">
    <name type="scientific">Nannocystis pusilla</name>
    <dbReference type="NCBI Taxonomy" id="889268"/>
    <lineage>
        <taxon>Bacteria</taxon>
        <taxon>Pseudomonadati</taxon>
        <taxon>Myxococcota</taxon>
        <taxon>Polyangia</taxon>
        <taxon>Nannocystales</taxon>
        <taxon>Nannocystaceae</taxon>
        <taxon>Nannocystis</taxon>
    </lineage>
</organism>
<sequence length="234" mass="24642">MTIVDGILDRVETPATLTAHVVDPGPDPRVHGYAVQADLARHVGVADLAWLALTGELPGEHEREALGRALWWLAPLHVGEAPVHAGVLARISGAPDEVVPAVVTVALGQHIAAELRALAPMFAWLSGQVDEPPAVAVLGPDAAPAERDAWAELVADSARWFGRERAFPAAPALTRVAAAYAILMRLGVGDPARLHAFATWARLPLALAEAACAAPGAVLGYPLDLPAYRYDEDE</sequence>
<accession>A0ABS7TLN6</accession>
<comment type="caution">
    <text evidence="1">The sequence shown here is derived from an EMBL/GenBank/DDBJ whole genome shotgun (WGS) entry which is preliminary data.</text>
</comment>
<dbReference type="Proteomes" id="UP001139031">
    <property type="component" value="Unassembled WGS sequence"/>
</dbReference>
<dbReference type="InterPro" id="IPR036969">
    <property type="entry name" value="Citrate_synthase_sf"/>
</dbReference>
<name>A0ABS7TLN6_9BACT</name>
<dbReference type="RefSeq" id="WP_224190916.1">
    <property type="nucleotide sequence ID" value="NZ_JAIRAU010000003.1"/>
</dbReference>
<keyword evidence="2" id="KW-1185">Reference proteome</keyword>
<evidence type="ECO:0000313" key="1">
    <source>
        <dbReference type="EMBL" id="MBZ5709138.1"/>
    </source>
</evidence>
<reference evidence="1" key="1">
    <citation type="submission" date="2021-08" db="EMBL/GenBank/DDBJ databases">
        <authorList>
            <person name="Stevens D.C."/>
        </authorList>
    </citation>
    <scope>NUCLEOTIDE SEQUENCE</scope>
    <source>
        <strain evidence="1">DSM 53165</strain>
    </source>
</reference>
<dbReference type="EMBL" id="JAIRAU010000003">
    <property type="protein sequence ID" value="MBZ5709138.1"/>
    <property type="molecule type" value="Genomic_DNA"/>
</dbReference>
<gene>
    <name evidence="1" type="ORF">K7C98_07690</name>
</gene>
<proteinExistence type="predicted"/>